<organism evidence="2 3">
    <name type="scientific">Phenylobacterium montanum</name>
    <dbReference type="NCBI Taxonomy" id="2823693"/>
    <lineage>
        <taxon>Bacteria</taxon>
        <taxon>Pseudomonadati</taxon>
        <taxon>Pseudomonadota</taxon>
        <taxon>Alphaproteobacteria</taxon>
        <taxon>Caulobacterales</taxon>
        <taxon>Caulobacteraceae</taxon>
        <taxon>Phenylobacterium</taxon>
    </lineage>
</organism>
<gene>
    <name evidence="2" type="ORF">KCG34_05575</name>
</gene>
<name>A0A975G1W9_9CAUL</name>
<reference evidence="2" key="1">
    <citation type="submission" date="2021-04" db="EMBL/GenBank/DDBJ databases">
        <title>The complete genome sequence of Caulobacter sp. S6.</title>
        <authorList>
            <person name="Tang Y."/>
            <person name="Ouyang W."/>
            <person name="Liu Q."/>
            <person name="Huang B."/>
            <person name="Guo Z."/>
            <person name="Lei P."/>
        </authorList>
    </citation>
    <scope>NUCLEOTIDE SEQUENCE</scope>
    <source>
        <strain evidence="2">S6</strain>
    </source>
</reference>
<dbReference type="RefSeq" id="WP_211939402.1">
    <property type="nucleotide sequence ID" value="NZ_CP073078.1"/>
</dbReference>
<feature type="chain" id="PRO_5038136098" description="Alpha-amylase" evidence="1">
    <location>
        <begin position="24"/>
        <end position="354"/>
    </location>
</feature>
<evidence type="ECO:0000313" key="2">
    <source>
        <dbReference type="EMBL" id="QUD89350.1"/>
    </source>
</evidence>
<feature type="signal peptide" evidence="1">
    <location>
        <begin position="1"/>
        <end position="23"/>
    </location>
</feature>
<dbReference type="Proteomes" id="UP000676409">
    <property type="component" value="Chromosome"/>
</dbReference>
<dbReference type="EMBL" id="CP073078">
    <property type="protein sequence ID" value="QUD89350.1"/>
    <property type="molecule type" value="Genomic_DNA"/>
</dbReference>
<evidence type="ECO:0000313" key="3">
    <source>
        <dbReference type="Proteomes" id="UP000676409"/>
    </source>
</evidence>
<dbReference type="KEGG" id="caul:KCG34_05575"/>
<sequence>MTNKAAVTTIAAALAVGGAAAHAADAPVQPPAPLGVFGVDMPAQGKLVLGYAPSLTRVQGIKIDTDWVQPAYIVTHVPSPYTPVGNHLLRMVPESLTTTSQSFSLAYGLTPNLAVTASTALVEKDVDMTAFKGLSGVTRLGAKVGSTNGLGDTSLAAVVRLHSEGGEQVKANFGLSLPTGSTTDTISLLLPNGTSPFKRGFYAMQPGTGTVDALPGLTYSNVDGAWSWGAGYRGRIPLDTNARGWRYGNLHEFNVWGGYSWVPGVETTLRLNASTQGAIQGHDPGITGYAQGANPAFYGGRQLSLFAGAIVAGSHFGAPHVQLGIEAGVPLYQDLNGPQLARDWQLNFALRYKL</sequence>
<evidence type="ECO:0000256" key="1">
    <source>
        <dbReference type="SAM" id="SignalP"/>
    </source>
</evidence>
<proteinExistence type="predicted"/>
<keyword evidence="3" id="KW-1185">Reference proteome</keyword>
<keyword evidence="1" id="KW-0732">Signal</keyword>
<protein>
    <recommendedName>
        <fullName evidence="4">Alpha-amylase</fullName>
    </recommendedName>
</protein>
<dbReference type="AlphaFoldDB" id="A0A975G1W9"/>
<accession>A0A975G1W9</accession>
<evidence type="ECO:0008006" key="4">
    <source>
        <dbReference type="Google" id="ProtNLM"/>
    </source>
</evidence>